<keyword evidence="5 6" id="KW-0472">Membrane</keyword>
<feature type="transmembrane region" description="Helical" evidence="6">
    <location>
        <begin position="289"/>
        <end position="308"/>
    </location>
</feature>
<evidence type="ECO:0000256" key="3">
    <source>
        <dbReference type="ARBA" id="ARBA00022692"/>
    </source>
</evidence>
<dbReference type="RefSeq" id="WP_096180146.1">
    <property type="nucleotide sequence ID" value="NZ_BDUF01000003.1"/>
</dbReference>
<dbReference type="EMBL" id="BDUF01000003">
    <property type="protein sequence ID" value="GAX88468.1"/>
    <property type="molecule type" value="Genomic_DNA"/>
</dbReference>
<keyword evidence="3 6" id="KW-0812">Transmembrane</keyword>
<evidence type="ECO:0000256" key="4">
    <source>
        <dbReference type="ARBA" id="ARBA00022989"/>
    </source>
</evidence>
<feature type="transmembrane region" description="Helical" evidence="6">
    <location>
        <begin position="37"/>
        <end position="59"/>
    </location>
</feature>
<reference evidence="8" key="1">
    <citation type="submission" date="2017-07" db="EMBL/GenBank/DDBJ databases">
        <title>Draft genome sequence of Effusibacillus lacus strain skLN1.</title>
        <authorList>
            <person name="Watanabe M."/>
            <person name="Kojima H."/>
            <person name="Fukui M."/>
        </authorList>
    </citation>
    <scope>NUCLEOTIDE SEQUENCE [LARGE SCALE GENOMIC DNA]</scope>
    <source>
        <strain evidence="8">skLN1</strain>
    </source>
</reference>
<comment type="subcellular location">
    <subcellularLocation>
        <location evidence="1">Cell membrane</location>
        <topology evidence="1">Multi-pass membrane protein</topology>
    </subcellularLocation>
</comment>
<feature type="transmembrane region" description="Helical" evidence="6">
    <location>
        <begin position="153"/>
        <end position="174"/>
    </location>
</feature>
<evidence type="ECO:0000256" key="2">
    <source>
        <dbReference type="ARBA" id="ARBA00022475"/>
    </source>
</evidence>
<dbReference type="GO" id="GO:0005886">
    <property type="term" value="C:plasma membrane"/>
    <property type="evidence" value="ECO:0007669"/>
    <property type="project" value="UniProtKB-SubCell"/>
</dbReference>
<proteinExistence type="predicted"/>
<dbReference type="CDD" id="cd06580">
    <property type="entry name" value="TM_PBP1_transp_TpRbsC_like"/>
    <property type="match status" value="1"/>
</dbReference>
<dbReference type="AlphaFoldDB" id="A0A292YGI7"/>
<keyword evidence="2" id="KW-1003">Cell membrane</keyword>
<feature type="transmembrane region" description="Helical" evidence="6">
    <location>
        <begin position="205"/>
        <end position="226"/>
    </location>
</feature>
<accession>A0A292YGI7</accession>
<evidence type="ECO:0000313" key="8">
    <source>
        <dbReference type="Proteomes" id="UP000217785"/>
    </source>
</evidence>
<comment type="caution">
    <text evidence="7">The sequence shown here is derived from an EMBL/GenBank/DDBJ whole genome shotgun (WGS) entry which is preliminary data.</text>
</comment>
<protein>
    <submittedName>
        <fullName evidence="7">Sugar ABC transporter permease</fullName>
    </submittedName>
</protein>
<dbReference type="Proteomes" id="UP000217785">
    <property type="component" value="Unassembled WGS sequence"/>
</dbReference>
<feature type="transmembrane region" description="Helical" evidence="6">
    <location>
        <begin position="12"/>
        <end position="30"/>
    </location>
</feature>
<evidence type="ECO:0000256" key="1">
    <source>
        <dbReference type="ARBA" id="ARBA00004651"/>
    </source>
</evidence>
<feature type="transmembrane region" description="Helical" evidence="6">
    <location>
        <begin position="100"/>
        <end position="122"/>
    </location>
</feature>
<dbReference type="InterPro" id="IPR001851">
    <property type="entry name" value="ABC_transp_permease"/>
</dbReference>
<dbReference type="Pfam" id="PF02653">
    <property type="entry name" value="BPD_transp_2"/>
    <property type="match status" value="1"/>
</dbReference>
<sequence length="321" mass="33819">MTWTVFLDTVLNNTLVFATPLILAALGGVISERAGVVNIALEGFMIMGAFGAAITAFYLGDEMGLGALGPWFGLIAAFLLGMLFAVPHAVASIHFRADQVVSGVAINFLAAGFSIFMVKILFEGSAQTKTIQNTFTKVQIPGLTDIPIIGKGILMSYPTTYIAVALVIFLYYLLYRTGFGLRLRAIGEHPHAAASVGISVYYYRYIAVLLAGGFAGIGGAGMSTAISNNFSHNTIAGQGFMALAAMIFGKWHPVGAMWAALFFGFANALAANGQVLGLTKYVPAEFLNMLPFVLTILALAGVVGKAVAPAADGRPYVKGQR</sequence>
<keyword evidence="4 6" id="KW-1133">Transmembrane helix</keyword>
<keyword evidence="8" id="KW-1185">Reference proteome</keyword>
<evidence type="ECO:0000256" key="6">
    <source>
        <dbReference type="SAM" id="Phobius"/>
    </source>
</evidence>
<evidence type="ECO:0000256" key="5">
    <source>
        <dbReference type="ARBA" id="ARBA00023136"/>
    </source>
</evidence>
<feature type="transmembrane region" description="Helical" evidence="6">
    <location>
        <begin position="71"/>
        <end position="93"/>
    </location>
</feature>
<dbReference type="PANTHER" id="PTHR43370">
    <property type="entry name" value="SUGAR ABC TRANSPORTER INTEGRAL MEMBRANE PROTEIN-RELATED"/>
    <property type="match status" value="1"/>
</dbReference>
<feature type="transmembrane region" description="Helical" evidence="6">
    <location>
        <begin position="256"/>
        <end position="277"/>
    </location>
</feature>
<organism evidence="7 8">
    <name type="scientific">Effusibacillus lacus</name>
    <dbReference type="NCBI Taxonomy" id="1348429"/>
    <lineage>
        <taxon>Bacteria</taxon>
        <taxon>Bacillati</taxon>
        <taxon>Bacillota</taxon>
        <taxon>Bacilli</taxon>
        <taxon>Bacillales</taxon>
        <taxon>Alicyclobacillaceae</taxon>
        <taxon>Effusibacillus</taxon>
    </lineage>
</organism>
<name>A0A292YGI7_9BACL</name>
<evidence type="ECO:0000313" key="7">
    <source>
        <dbReference type="EMBL" id="GAX88468.1"/>
    </source>
</evidence>
<dbReference type="OrthoDB" id="9792579at2"/>
<dbReference type="GO" id="GO:0022857">
    <property type="term" value="F:transmembrane transporter activity"/>
    <property type="evidence" value="ECO:0007669"/>
    <property type="project" value="InterPro"/>
</dbReference>
<gene>
    <name evidence="7" type="ORF">EFBL_0077</name>
</gene>
<dbReference type="PANTHER" id="PTHR43370:SF1">
    <property type="entry name" value="GUANOSINE ABC TRANSPORTER PERMEASE PROTEIN NUPQ"/>
    <property type="match status" value="1"/>
</dbReference>